<feature type="short sequence motif" description="'HIGH' region" evidence="12">
    <location>
        <begin position="33"/>
        <end position="43"/>
    </location>
</feature>
<evidence type="ECO:0000256" key="2">
    <source>
        <dbReference type="ARBA" id="ARBA00005594"/>
    </source>
</evidence>
<dbReference type="AlphaFoldDB" id="A0A7C4BEW4"/>
<evidence type="ECO:0000256" key="6">
    <source>
        <dbReference type="ARBA" id="ARBA00022741"/>
    </source>
</evidence>
<comment type="subcellular location">
    <subcellularLocation>
        <location evidence="1 12">Cytoplasm</location>
    </subcellularLocation>
</comment>
<protein>
    <recommendedName>
        <fullName evidence="12">Cysteine--tRNA ligase</fullName>
        <ecNumber evidence="12">6.1.1.16</ecNumber>
    </recommendedName>
    <alternativeName>
        <fullName evidence="12">Cysteinyl-tRNA synthetase</fullName>
        <shortName evidence="12">CysRS</shortName>
    </alternativeName>
</protein>
<feature type="short sequence motif" description="'KMSKS' region" evidence="12">
    <location>
        <begin position="268"/>
        <end position="272"/>
    </location>
</feature>
<evidence type="ECO:0000256" key="1">
    <source>
        <dbReference type="ARBA" id="ARBA00004496"/>
    </source>
</evidence>
<keyword evidence="5 12" id="KW-0479">Metal-binding</keyword>
<gene>
    <name evidence="12" type="primary">cysS</name>
    <name evidence="15" type="ORF">ENV14_08740</name>
</gene>
<sequence length="478" mass="55889">MSLSIYIYNTLTRSAELFQPLNPPLVKTYFCGPTVYDHTHLGHVRSYLSFDFIKRYLKLRGYTVFHVQNITDIDDKIIRRANEEGVLWNEVANRYAKEYLEVLQKLNIVVDVHPRVTEHIKEIIEFIEKLVEKGYAYVASSGSVYFDVSTVSDYGKLSKRSRSEEWRQEEEYLAEKKNPYDFALWKAAKPGEPWWESPWGRGRPGWHTECAVMSSRYLGTQFDIHGGGQDLIFPHHENEIAMAEAAYGARPWVRYWIHMGYLTIRGEKMSKSLGNIVTAREALDKWGSEVLRLWAFSAHYRKQLEFEENILDSFKVLYQRLVTAVEITKKIIRSSNVVHHLSDDDIAVLSKLEEYEMLFHKAMSEDFNTPKALEAVNGVASIVFKEIEERERLELALRAYSILSSFNTVLGVLDKQLRDRVEVDLGVVEKLVDLIIKVRAELRKRRDYELSDRIRQELLALGIKVFDYKDESKWVWER</sequence>
<accession>A0A7C4BEW4</accession>
<dbReference type="InterPro" id="IPR009080">
    <property type="entry name" value="tRNAsynth_Ia_anticodon-bd"/>
</dbReference>
<dbReference type="NCBIfam" id="TIGR00435">
    <property type="entry name" value="cysS"/>
    <property type="match status" value="1"/>
</dbReference>
<comment type="similarity">
    <text evidence="2 12">Belongs to the class-I aminoacyl-tRNA synthetase family.</text>
</comment>
<dbReference type="FunFam" id="3.40.50.620:FF:000130">
    <property type="entry name" value="Cysteine--tRNA ligase"/>
    <property type="match status" value="1"/>
</dbReference>
<dbReference type="InterPro" id="IPR014729">
    <property type="entry name" value="Rossmann-like_a/b/a_fold"/>
</dbReference>
<comment type="caution">
    <text evidence="15">The sequence shown here is derived from an EMBL/GenBank/DDBJ whole genome shotgun (WGS) entry which is preliminary data.</text>
</comment>
<keyword evidence="4 12" id="KW-0436">Ligase</keyword>
<evidence type="ECO:0000256" key="4">
    <source>
        <dbReference type="ARBA" id="ARBA00022598"/>
    </source>
</evidence>
<feature type="binding site" evidence="12">
    <location>
        <position position="235"/>
    </location>
    <ligand>
        <name>Zn(2+)</name>
        <dbReference type="ChEBI" id="CHEBI:29105"/>
    </ligand>
</feature>
<dbReference type="GO" id="GO:0004817">
    <property type="term" value="F:cysteine-tRNA ligase activity"/>
    <property type="evidence" value="ECO:0007669"/>
    <property type="project" value="UniProtKB-UniRule"/>
</dbReference>
<evidence type="ECO:0000259" key="13">
    <source>
        <dbReference type="Pfam" id="PF01406"/>
    </source>
</evidence>
<keyword evidence="9 12" id="KW-0648">Protein biosynthesis</keyword>
<dbReference type="PANTHER" id="PTHR10890">
    <property type="entry name" value="CYSTEINYL-TRNA SYNTHETASE"/>
    <property type="match status" value="1"/>
</dbReference>
<dbReference type="InterPro" id="IPR015803">
    <property type="entry name" value="Cys-tRNA-ligase"/>
</dbReference>
<reference evidence="15" key="1">
    <citation type="journal article" date="2020" name="mSystems">
        <title>Genome- and Community-Level Interaction Insights into Carbon Utilization and Element Cycling Functions of Hydrothermarchaeota in Hydrothermal Sediment.</title>
        <authorList>
            <person name="Zhou Z."/>
            <person name="Liu Y."/>
            <person name="Xu W."/>
            <person name="Pan J."/>
            <person name="Luo Z.H."/>
            <person name="Li M."/>
        </authorList>
    </citation>
    <scope>NUCLEOTIDE SEQUENCE [LARGE SCALE GENOMIC DNA]</scope>
    <source>
        <strain evidence="15">SpSt-732</strain>
    </source>
</reference>
<evidence type="ECO:0000259" key="14">
    <source>
        <dbReference type="Pfam" id="PF09190"/>
    </source>
</evidence>
<evidence type="ECO:0000256" key="12">
    <source>
        <dbReference type="HAMAP-Rule" id="MF_00041"/>
    </source>
</evidence>
<dbReference type="SUPFAM" id="SSF47323">
    <property type="entry name" value="Anticodon-binding domain of a subclass of class I aminoacyl-tRNA synthetases"/>
    <property type="match status" value="1"/>
</dbReference>
<evidence type="ECO:0000256" key="7">
    <source>
        <dbReference type="ARBA" id="ARBA00022833"/>
    </source>
</evidence>
<keyword evidence="7 12" id="KW-0862">Zinc</keyword>
<dbReference type="CDD" id="cd00672">
    <property type="entry name" value="CysRS_core"/>
    <property type="match status" value="1"/>
</dbReference>
<dbReference type="PRINTS" id="PR00983">
    <property type="entry name" value="TRNASYNTHCYS"/>
</dbReference>
<dbReference type="GO" id="GO:0005524">
    <property type="term" value="F:ATP binding"/>
    <property type="evidence" value="ECO:0007669"/>
    <property type="project" value="UniProtKB-UniRule"/>
</dbReference>
<dbReference type="HAMAP" id="MF_00041">
    <property type="entry name" value="Cys_tRNA_synth"/>
    <property type="match status" value="1"/>
</dbReference>
<feature type="binding site" evidence="12">
    <location>
        <position position="239"/>
    </location>
    <ligand>
        <name>Zn(2+)</name>
        <dbReference type="ChEBI" id="CHEBI:29105"/>
    </ligand>
</feature>
<dbReference type="Gene3D" id="1.20.120.1910">
    <property type="entry name" value="Cysteine-tRNA ligase, C-terminal anti-codon recognition domain"/>
    <property type="match status" value="1"/>
</dbReference>
<evidence type="ECO:0000256" key="5">
    <source>
        <dbReference type="ARBA" id="ARBA00022723"/>
    </source>
</evidence>
<feature type="binding site" evidence="12">
    <location>
        <position position="210"/>
    </location>
    <ligand>
        <name>Zn(2+)</name>
        <dbReference type="ChEBI" id="CHEBI:29105"/>
    </ligand>
</feature>
<proteinExistence type="inferred from homology"/>
<organism evidence="15">
    <name type="scientific">Ignisphaera aggregans</name>
    <dbReference type="NCBI Taxonomy" id="334771"/>
    <lineage>
        <taxon>Archaea</taxon>
        <taxon>Thermoproteota</taxon>
        <taxon>Thermoprotei</taxon>
        <taxon>Desulfurococcales</taxon>
        <taxon>Desulfurococcaceae</taxon>
        <taxon>Ignisphaera</taxon>
    </lineage>
</organism>
<dbReference type="GO" id="GO:0006423">
    <property type="term" value="P:cysteinyl-tRNA aminoacylation"/>
    <property type="evidence" value="ECO:0007669"/>
    <property type="project" value="UniProtKB-UniRule"/>
</dbReference>
<feature type="binding site" evidence="12">
    <location>
        <position position="271"/>
    </location>
    <ligand>
        <name>ATP</name>
        <dbReference type="ChEBI" id="CHEBI:30616"/>
    </ligand>
</feature>
<evidence type="ECO:0000256" key="10">
    <source>
        <dbReference type="ARBA" id="ARBA00023146"/>
    </source>
</evidence>
<evidence type="ECO:0000313" key="15">
    <source>
        <dbReference type="EMBL" id="HGI88452.1"/>
    </source>
</evidence>
<dbReference type="Pfam" id="PF09190">
    <property type="entry name" value="DALR_2"/>
    <property type="match status" value="1"/>
</dbReference>
<keyword evidence="3 12" id="KW-0963">Cytoplasm</keyword>
<dbReference type="EMBL" id="DTFF01000077">
    <property type="protein sequence ID" value="HGI88452.1"/>
    <property type="molecule type" value="Genomic_DNA"/>
</dbReference>
<feature type="binding site" evidence="12">
    <location>
        <position position="31"/>
    </location>
    <ligand>
        <name>Zn(2+)</name>
        <dbReference type="ChEBI" id="CHEBI:29105"/>
    </ligand>
</feature>
<keyword evidence="8 12" id="KW-0067">ATP-binding</keyword>
<dbReference type="GO" id="GO:0008270">
    <property type="term" value="F:zinc ion binding"/>
    <property type="evidence" value="ECO:0007669"/>
    <property type="project" value="UniProtKB-UniRule"/>
</dbReference>
<dbReference type="Gene3D" id="3.40.50.620">
    <property type="entry name" value="HUPs"/>
    <property type="match status" value="1"/>
</dbReference>
<keyword evidence="10 12" id="KW-0030">Aminoacyl-tRNA synthetase</keyword>
<dbReference type="PANTHER" id="PTHR10890:SF3">
    <property type="entry name" value="CYSTEINE--TRNA LIGASE, CYTOPLASMIC"/>
    <property type="match status" value="1"/>
</dbReference>
<dbReference type="InterPro" id="IPR024909">
    <property type="entry name" value="Cys-tRNA/MSH_ligase"/>
</dbReference>
<evidence type="ECO:0000256" key="9">
    <source>
        <dbReference type="ARBA" id="ARBA00022917"/>
    </source>
</evidence>
<comment type="catalytic activity">
    <reaction evidence="11 12">
        <text>tRNA(Cys) + L-cysteine + ATP = L-cysteinyl-tRNA(Cys) + AMP + diphosphate</text>
        <dbReference type="Rhea" id="RHEA:17773"/>
        <dbReference type="Rhea" id="RHEA-COMP:9661"/>
        <dbReference type="Rhea" id="RHEA-COMP:9679"/>
        <dbReference type="ChEBI" id="CHEBI:30616"/>
        <dbReference type="ChEBI" id="CHEBI:33019"/>
        <dbReference type="ChEBI" id="CHEBI:35235"/>
        <dbReference type="ChEBI" id="CHEBI:78442"/>
        <dbReference type="ChEBI" id="CHEBI:78517"/>
        <dbReference type="ChEBI" id="CHEBI:456215"/>
        <dbReference type="EC" id="6.1.1.16"/>
    </reaction>
</comment>
<dbReference type="InterPro" id="IPR015273">
    <property type="entry name" value="Cys-tRNA-synt_Ia_DALR"/>
</dbReference>
<dbReference type="InterPro" id="IPR032678">
    <property type="entry name" value="tRNA-synt_1_cat_dom"/>
</dbReference>
<dbReference type="GO" id="GO:0005737">
    <property type="term" value="C:cytoplasm"/>
    <property type="evidence" value="ECO:0007669"/>
    <property type="project" value="UniProtKB-SubCell"/>
</dbReference>
<evidence type="ECO:0000256" key="8">
    <source>
        <dbReference type="ARBA" id="ARBA00022840"/>
    </source>
</evidence>
<dbReference type="Pfam" id="PF01406">
    <property type="entry name" value="tRNA-synt_1e"/>
    <property type="match status" value="1"/>
</dbReference>
<comment type="cofactor">
    <cofactor evidence="12">
        <name>Zn(2+)</name>
        <dbReference type="ChEBI" id="CHEBI:29105"/>
    </cofactor>
    <text evidence="12">Binds 1 zinc ion per subunit.</text>
</comment>
<name>A0A7C4BEW4_9CREN</name>
<feature type="domain" description="Cysteinyl-tRNA synthetase class Ia DALR" evidence="14">
    <location>
        <begin position="359"/>
        <end position="413"/>
    </location>
</feature>
<dbReference type="EC" id="6.1.1.16" evidence="12"/>
<evidence type="ECO:0000256" key="11">
    <source>
        <dbReference type="ARBA" id="ARBA00047398"/>
    </source>
</evidence>
<dbReference type="SUPFAM" id="SSF52374">
    <property type="entry name" value="Nucleotidylyl transferase"/>
    <property type="match status" value="1"/>
</dbReference>
<evidence type="ECO:0000256" key="3">
    <source>
        <dbReference type="ARBA" id="ARBA00022490"/>
    </source>
</evidence>
<keyword evidence="6 12" id="KW-0547">Nucleotide-binding</keyword>
<feature type="domain" description="tRNA synthetases class I catalytic" evidence="13">
    <location>
        <begin position="18"/>
        <end position="313"/>
    </location>
</feature>